<evidence type="ECO:0000313" key="2">
    <source>
        <dbReference type="EMBL" id="MBC1400882.1"/>
    </source>
</evidence>
<evidence type="ECO:0008006" key="6">
    <source>
        <dbReference type="Google" id="ProtNLM"/>
    </source>
</evidence>
<evidence type="ECO:0000313" key="4">
    <source>
        <dbReference type="Proteomes" id="UP000544413"/>
    </source>
</evidence>
<dbReference type="Proteomes" id="UP000574104">
    <property type="component" value="Unassembled WGS sequence"/>
</dbReference>
<feature type="chain" id="PRO_5038316273" description="DUF4467 domain-containing protein" evidence="1">
    <location>
        <begin position="22"/>
        <end position="121"/>
    </location>
</feature>
<dbReference type="EMBL" id="JAARPT010000002">
    <property type="protein sequence ID" value="MBC1400882.1"/>
    <property type="molecule type" value="Genomic_DNA"/>
</dbReference>
<dbReference type="Proteomes" id="UP000544413">
    <property type="component" value="Unassembled WGS sequence"/>
</dbReference>
<reference evidence="4 5" key="1">
    <citation type="submission" date="2020-03" db="EMBL/GenBank/DDBJ databases">
        <title>Soil Listeria distribution.</title>
        <authorList>
            <person name="Liao J."/>
            <person name="Wiedmann M."/>
        </authorList>
    </citation>
    <scope>NUCLEOTIDE SEQUENCE [LARGE SCALE GENOMIC DNA]</scope>
    <source>
        <strain evidence="3 5">FSL L7-1299</strain>
        <strain evidence="2 4">FSL L7-1658</strain>
    </source>
</reference>
<organism evidence="2 4">
    <name type="scientific">Listeria booriae</name>
    <dbReference type="NCBI Taxonomy" id="1552123"/>
    <lineage>
        <taxon>Bacteria</taxon>
        <taxon>Bacillati</taxon>
        <taxon>Bacillota</taxon>
        <taxon>Bacilli</taxon>
        <taxon>Bacillales</taxon>
        <taxon>Listeriaceae</taxon>
        <taxon>Listeria</taxon>
    </lineage>
</organism>
<dbReference type="PROSITE" id="PS51257">
    <property type="entry name" value="PROKAR_LIPOPROTEIN"/>
    <property type="match status" value="1"/>
</dbReference>
<name>A0A841YJY5_9LIST</name>
<keyword evidence="1" id="KW-0732">Signal</keyword>
<dbReference type="EMBL" id="JAARSH010000006">
    <property type="protein sequence ID" value="MBC1616729.1"/>
    <property type="molecule type" value="Genomic_DNA"/>
</dbReference>
<evidence type="ECO:0000313" key="5">
    <source>
        <dbReference type="Proteomes" id="UP000574104"/>
    </source>
</evidence>
<evidence type="ECO:0000256" key="1">
    <source>
        <dbReference type="SAM" id="SignalP"/>
    </source>
</evidence>
<feature type="signal peptide" evidence="1">
    <location>
        <begin position="1"/>
        <end position="21"/>
    </location>
</feature>
<dbReference type="RefSeq" id="WP_185405610.1">
    <property type="nucleotide sequence ID" value="NZ_JAARPT010000002.1"/>
</dbReference>
<evidence type="ECO:0000313" key="3">
    <source>
        <dbReference type="EMBL" id="MBC1616729.1"/>
    </source>
</evidence>
<comment type="caution">
    <text evidence="2">The sequence shown here is derived from an EMBL/GenBank/DDBJ whole genome shotgun (WGS) entry which is preliminary data.</text>
</comment>
<proteinExistence type="predicted"/>
<dbReference type="AlphaFoldDB" id="A0A841YJY5"/>
<dbReference type="Gene3D" id="3.10.450.560">
    <property type="match status" value="1"/>
</dbReference>
<protein>
    <recommendedName>
        <fullName evidence="6">DUF4467 domain-containing protein</fullName>
    </recommendedName>
</protein>
<accession>A0A841YJY5</accession>
<sequence>MKKIGMLGLMLMFLVSLVACGGSKYDEVIDKVVAQDKKSMSSNYMSDIADELNRKTADVKVYDDGKYIELKFGKNNYESFFKRMSDGSYEEASYDDKEYVKEDAKLEYEEKNGKEVKHSNQ</sequence>
<gene>
    <name evidence="2" type="ORF">HB836_04665</name>
    <name evidence="3" type="ORF">HB904_11045</name>
</gene>